<keyword evidence="1" id="KW-0479">Metal-binding</keyword>
<feature type="domain" description="CCHC-type" evidence="6">
    <location>
        <begin position="81"/>
        <end position="96"/>
    </location>
</feature>
<keyword evidence="2 4" id="KW-0863">Zinc-finger</keyword>
<gene>
    <name evidence="8" type="ORF">FCM35_KLT05141</name>
</gene>
<evidence type="ECO:0000256" key="3">
    <source>
        <dbReference type="ARBA" id="ARBA00022833"/>
    </source>
</evidence>
<dbReference type="SUPFAM" id="SSF57756">
    <property type="entry name" value="Retrovirus zinc finger-like domains"/>
    <property type="match status" value="1"/>
</dbReference>
<dbReference type="PROSITE" id="PS51999">
    <property type="entry name" value="ZF_GRF"/>
    <property type="match status" value="2"/>
</dbReference>
<dbReference type="Pfam" id="PF06839">
    <property type="entry name" value="Zn_ribbon_GRF"/>
    <property type="match status" value="2"/>
</dbReference>
<evidence type="ECO:0000313" key="8">
    <source>
        <dbReference type="EMBL" id="KAF3329810.1"/>
    </source>
</evidence>
<dbReference type="Gene3D" id="4.10.60.10">
    <property type="entry name" value="Zinc finger, CCHC-type"/>
    <property type="match status" value="1"/>
</dbReference>
<dbReference type="Pfam" id="PF00098">
    <property type="entry name" value="zf-CCHC"/>
    <property type="match status" value="1"/>
</dbReference>
<dbReference type="AlphaFoldDB" id="A0A833QMM0"/>
<protein>
    <submittedName>
        <fullName evidence="8">DNA topoisomerase 3-alpha</fullName>
    </submittedName>
</protein>
<reference evidence="8" key="1">
    <citation type="submission" date="2020-01" db="EMBL/GenBank/DDBJ databases">
        <title>Genome sequence of Kobresia littledalei, the first chromosome-level genome in the family Cyperaceae.</title>
        <authorList>
            <person name="Qu G."/>
        </authorList>
    </citation>
    <scope>NUCLEOTIDE SEQUENCE</scope>
    <source>
        <strain evidence="8">C.B.Clarke</strain>
        <tissue evidence="8">Leaf</tissue>
    </source>
</reference>
<dbReference type="InterPro" id="IPR001878">
    <property type="entry name" value="Znf_CCHC"/>
</dbReference>
<dbReference type="OrthoDB" id="5418639at2759"/>
<dbReference type="GO" id="GO:0016853">
    <property type="term" value="F:isomerase activity"/>
    <property type="evidence" value="ECO:0007669"/>
    <property type="project" value="UniProtKB-KW"/>
</dbReference>
<keyword evidence="8" id="KW-0413">Isomerase</keyword>
<dbReference type="PANTHER" id="PTHR33680">
    <property type="entry name" value="OS07G0190500 PROTEIN"/>
    <property type="match status" value="1"/>
</dbReference>
<evidence type="ECO:0000259" key="7">
    <source>
        <dbReference type="PROSITE" id="PS51999"/>
    </source>
</evidence>
<feature type="compositionally biased region" description="Basic and acidic residues" evidence="5">
    <location>
        <begin position="61"/>
        <end position="78"/>
    </location>
</feature>
<comment type="caution">
    <text evidence="8">The sequence shown here is derived from an EMBL/GenBank/DDBJ whole genome shotgun (WGS) entry which is preliminary data.</text>
</comment>
<dbReference type="InterPro" id="IPR010666">
    <property type="entry name" value="Znf_GRF"/>
</dbReference>
<evidence type="ECO:0000256" key="1">
    <source>
        <dbReference type="ARBA" id="ARBA00022723"/>
    </source>
</evidence>
<dbReference type="PANTHER" id="PTHR33680:SF1">
    <property type="entry name" value="OS05G0489500 PROTEIN"/>
    <property type="match status" value="1"/>
</dbReference>
<dbReference type="SMART" id="SM00343">
    <property type="entry name" value="ZnF_C2HC"/>
    <property type="match status" value="1"/>
</dbReference>
<evidence type="ECO:0000256" key="2">
    <source>
        <dbReference type="ARBA" id="ARBA00022771"/>
    </source>
</evidence>
<proteinExistence type="predicted"/>
<feature type="domain" description="GRF-type" evidence="7">
    <location>
        <begin position="113"/>
        <end position="156"/>
    </location>
</feature>
<dbReference type="PROSITE" id="PS50158">
    <property type="entry name" value="ZF_CCHC"/>
    <property type="match status" value="1"/>
</dbReference>
<keyword evidence="3" id="KW-0862">Zinc</keyword>
<dbReference type="GO" id="GO:0008270">
    <property type="term" value="F:zinc ion binding"/>
    <property type="evidence" value="ECO:0007669"/>
    <property type="project" value="UniProtKB-KW"/>
</dbReference>
<accession>A0A833QMM0</accession>
<evidence type="ECO:0000256" key="4">
    <source>
        <dbReference type="PROSITE-ProRule" id="PRU00047"/>
    </source>
</evidence>
<dbReference type="Proteomes" id="UP000623129">
    <property type="component" value="Unassembled WGS sequence"/>
</dbReference>
<dbReference type="EMBL" id="SWLB01000014">
    <property type="protein sequence ID" value="KAF3329810.1"/>
    <property type="molecule type" value="Genomic_DNA"/>
</dbReference>
<organism evidence="8 9">
    <name type="scientific">Carex littledalei</name>
    <dbReference type="NCBI Taxonomy" id="544730"/>
    <lineage>
        <taxon>Eukaryota</taxon>
        <taxon>Viridiplantae</taxon>
        <taxon>Streptophyta</taxon>
        <taxon>Embryophyta</taxon>
        <taxon>Tracheophyta</taxon>
        <taxon>Spermatophyta</taxon>
        <taxon>Magnoliopsida</taxon>
        <taxon>Liliopsida</taxon>
        <taxon>Poales</taxon>
        <taxon>Cyperaceae</taxon>
        <taxon>Cyperoideae</taxon>
        <taxon>Cariceae</taxon>
        <taxon>Carex</taxon>
        <taxon>Carex subgen. Euthyceras</taxon>
    </lineage>
</organism>
<evidence type="ECO:0000259" key="6">
    <source>
        <dbReference type="PROSITE" id="PS50158"/>
    </source>
</evidence>
<feature type="domain" description="GRF-type" evidence="7">
    <location>
        <begin position="177"/>
        <end position="220"/>
    </location>
</feature>
<feature type="region of interest" description="Disordered" evidence="5">
    <location>
        <begin position="58"/>
        <end position="78"/>
    </location>
</feature>
<evidence type="ECO:0000256" key="5">
    <source>
        <dbReference type="SAM" id="MobiDB-lite"/>
    </source>
</evidence>
<evidence type="ECO:0000313" key="9">
    <source>
        <dbReference type="Proteomes" id="UP000623129"/>
    </source>
</evidence>
<dbReference type="InterPro" id="IPR036875">
    <property type="entry name" value="Znf_CCHC_sf"/>
</dbReference>
<keyword evidence="9" id="KW-1185">Reference proteome</keyword>
<dbReference type="GO" id="GO:0003676">
    <property type="term" value="F:nucleic acid binding"/>
    <property type="evidence" value="ECO:0007669"/>
    <property type="project" value="InterPro"/>
</dbReference>
<sequence>MEAPTSVEFDLDFLRAVDQAELDAWSVLSSKSKRQRVTLSQDDEGAYTSALKGSHSAQWKESNRRYKSTDGRDSSVRSEGRCYKCGEMGHWARECPTTGKASGPVGAVTGEECPCGVGRCSVLTSNTAKNPGRRFFRCPVRSDMGGCNFFEWCDTPQNLAHTGPTNQVKSAVAAMLCPCGAGPCQILTTKNGHNAGRQFYRCPVSLGGSSCGFFKWCETDQTRKPAQVEPFSQLYSVTNYSNGQISGGERILGIF</sequence>
<name>A0A833QMM0_9POAL</name>